<dbReference type="AlphaFoldDB" id="D3TC42"/>
<dbReference type="GO" id="GO:0016787">
    <property type="term" value="F:hydrolase activity"/>
    <property type="evidence" value="ECO:0007669"/>
    <property type="project" value="InterPro"/>
</dbReference>
<dbReference type="HOGENOM" id="CLU_075478_0_1_2"/>
<sequence>MEEINLGDITLSRYFMLYLEEYETAVMADFHLGYEDVMAQKGVFLPKLQYPYIFDLLTKIFDKYAPKRVIIDGDLKHEFSRNMPQEWNEIESIIDFFVDRAELIVIRGNHDNFLKGILKRRGIEMHNAYTLGKYIFAHGHKDVEIPSDKLLIMAHEHPSITLRDEVYATVKIPCFLYSSQIIVLPAVSLYAAGTDISRNEFISPILRREKFNFKIFGIDEKEGILPLGAYHTKII</sequence>
<protein>
    <submittedName>
        <fullName evidence="2">Phosphoesterase</fullName>
    </submittedName>
</protein>
<evidence type="ECO:0000313" key="2">
    <source>
        <dbReference type="EMBL" id="ADD08127.1"/>
    </source>
</evidence>
<dbReference type="InterPro" id="IPR004376">
    <property type="entry name" value="Pesterase_MJ0037"/>
</dbReference>
<proteinExistence type="predicted"/>
<dbReference type="PIRSF" id="PIRSF000887">
    <property type="entry name" value="Pesterase_MJ0037"/>
    <property type="match status" value="1"/>
</dbReference>
<dbReference type="KEGG" id="abi:Aboo_0316"/>
<dbReference type="NCBIfam" id="TIGR00024">
    <property type="entry name" value="SbcD_rel_arch"/>
    <property type="match status" value="1"/>
</dbReference>
<dbReference type="InterPro" id="IPR024173">
    <property type="entry name" value="Pesterase_MJ0037-like"/>
</dbReference>
<gene>
    <name evidence="2" type="ordered locus">Aboo_0316</name>
</gene>
<keyword evidence="3" id="KW-1185">Reference proteome</keyword>
<organism evidence="2 3">
    <name type="scientific">Aciduliprofundum boonei (strain DSM 19572 / T469)</name>
    <dbReference type="NCBI Taxonomy" id="439481"/>
    <lineage>
        <taxon>Archaea</taxon>
        <taxon>Methanobacteriati</taxon>
        <taxon>Thermoplasmatota</taxon>
        <taxon>DHVE2 group</taxon>
        <taxon>Candidatus Aciduliprofundum</taxon>
    </lineage>
</organism>
<dbReference type="InterPro" id="IPR004843">
    <property type="entry name" value="Calcineurin-like_PHP"/>
</dbReference>
<dbReference type="Pfam" id="PF00149">
    <property type="entry name" value="Metallophos"/>
    <property type="match status" value="1"/>
</dbReference>
<evidence type="ECO:0000313" key="3">
    <source>
        <dbReference type="Proteomes" id="UP000001400"/>
    </source>
</evidence>
<dbReference type="GeneID" id="8827258"/>
<evidence type="ECO:0000259" key="1">
    <source>
        <dbReference type="Pfam" id="PF00149"/>
    </source>
</evidence>
<dbReference type="RefSeq" id="WP_012997103.1">
    <property type="nucleotide sequence ID" value="NC_013926.1"/>
</dbReference>
<dbReference type="Proteomes" id="UP000001400">
    <property type="component" value="Chromosome"/>
</dbReference>
<feature type="domain" description="Calcineurin-like phosphoesterase" evidence="1">
    <location>
        <begin position="25"/>
        <end position="141"/>
    </location>
</feature>
<dbReference type="SUPFAM" id="SSF56300">
    <property type="entry name" value="Metallo-dependent phosphatases"/>
    <property type="match status" value="1"/>
</dbReference>
<dbReference type="PANTHER" id="PTHR39323:SF1">
    <property type="entry name" value="BLR1149 PROTEIN"/>
    <property type="match status" value="1"/>
</dbReference>
<accession>D3TC42</accession>
<dbReference type="OrthoDB" id="18264at2157"/>
<dbReference type="CDD" id="cd07391">
    <property type="entry name" value="MPP_PF1019"/>
    <property type="match status" value="1"/>
</dbReference>
<dbReference type="PANTHER" id="PTHR39323">
    <property type="entry name" value="BLR1149 PROTEIN"/>
    <property type="match status" value="1"/>
</dbReference>
<dbReference type="InterPro" id="IPR029052">
    <property type="entry name" value="Metallo-depent_PP-like"/>
</dbReference>
<dbReference type="Gene3D" id="3.60.21.10">
    <property type="match status" value="1"/>
</dbReference>
<dbReference type="EMBL" id="CP001941">
    <property type="protein sequence ID" value="ADD08127.1"/>
    <property type="molecule type" value="Genomic_DNA"/>
</dbReference>
<reference evidence="2" key="1">
    <citation type="submission" date="2010-02" db="EMBL/GenBank/DDBJ databases">
        <title>Complete sequence of Aciduliprofundum boonei T469.</title>
        <authorList>
            <consortium name="US DOE Joint Genome Institute"/>
            <person name="Lucas S."/>
            <person name="Copeland A."/>
            <person name="Lapidus A."/>
            <person name="Cheng J.-F."/>
            <person name="Bruce D."/>
            <person name="Goodwin L."/>
            <person name="Pitluck S."/>
            <person name="Saunders E."/>
            <person name="Detter J.C."/>
            <person name="Han C."/>
            <person name="Tapia R."/>
            <person name="Land M."/>
            <person name="Hauser L."/>
            <person name="Kyrpides N."/>
            <person name="Mikhailova N."/>
            <person name="Flores G."/>
            <person name="Reysenbach A.-L."/>
            <person name="Woyke T."/>
        </authorList>
    </citation>
    <scope>NUCLEOTIDE SEQUENCE</scope>
    <source>
        <strain evidence="2">T469</strain>
    </source>
</reference>
<name>D3TC42_ACIB4</name>